<dbReference type="PANTHER" id="PTHR36151">
    <property type="entry name" value="BLR2777 PROTEIN"/>
    <property type="match status" value="1"/>
</dbReference>
<evidence type="ECO:0000313" key="2">
    <source>
        <dbReference type="EMBL" id="MFC5380645.1"/>
    </source>
</evidence>
<feature type="domain" description="ER-bound oxygenase mpaB/mpaB'/Rubber oxygenase catalytic" evidence="1">
    <location>
        <begin position="33"/>
        <end position="251"/>
    </location>
</feature>
<dbReference type="Pfam" id="PF09995">
    <property type="entry name" value="MPAB_Lcp_cat"/>
    <property type="match status" value="1"/>
</dbReference>
<dbReference type="GO" id="GO:0016491">
    <property type="term" value="F:oxidoreductase activity"/>
    <property type="evidence" value="ECO:0007669"/>
    <property type="project" value="UniProtKB-KW"/>
</dbReference>
<evidence type="ECO:0000313" key="3">
    <source>
        <dbReference type="Proteomes" id="UP001596122"/>
    </source>
</evidence>
<name>A0ABW0GLA7_9MICO</name>
<organism evidence="2 3">
    <name type="scientific">Aquipuribacter nitratireducens</name>
    <dbReference type="NCBI Taxonomy" id="650104"/>
    <lineage>
        <taxon>Bacteria</taxon>
        <taxon>Bacillati</taxon>
        <taxon>Actinomycetota</taxon>
        <taxon>Actinomycetes</taxon>
        <taxon>Micrococcales</taxon>
        <taxon>Intrasporangiaceae</taxon>
        <taxon>Aquipuribacter</taxon>
    </lineage>
</organism>
<protein>
    <submittedName>
        <fullName evidence="2">Oxygenase MpaB family protein</fullName>
        <ecNumber evidence="2">1.-.-.-</ecNumber>
    </submittedName>
</protein>
<accession>A0ABW0GLA7</accession>
<sequence length="294" mass="31101">MVDGRLAVVAPAPGAQGAVPADPGLFGPTSVTWRVHADPLMAVGGLRALLLQSLHPEAAEGFAAHSRYRDEPWSRLVRTADFVALTTFGSTEQVLRAAAHVRRAHDRAASRDGGRRLDDPRLLLWVHCCLVDSMLHVVRRGGLRLDAAEADRYVAEQVRVAALLGVDPAHVPDDVAGLRGYLLDSRASLRLCPAAREAVAVVLAPPLPALLEYATPARAGWSSLVGTAFASLPGWARALFPAPWRAAAAVAPPAAVTSSLRALRLAGHGVQALVPALRGSPHEREARRRLGLAG</sequence>
<proteinExistence type="predicted"/>
<evidence type="ECO:0000259" key="1">
    <source>
        <dbReference type="Pfam" id="PF09995"/>
    </source>
</evidence>
<keyword evidence="3" id="KW-1185">Reference proteome</keyword>
<dbReference type="Proteomes" id="UP001596122">
    <property type="component" value="Unassembled WGS sequence"/>
</dbReference>
<dbReference type="PANTHER" id="PTHR36151:SF3">
    <property type="entry name" value="ER-BOUND OXYGENASE MPAB_MPAB'_RUBBER OXYGENASE CATALYTIC DOMAIN-CONTAINING PROTEIN"/>
    <property type="match status" value="1"/>
</dbReference>
<dbReference type="RefSeq" id="WP_340267884.1">
    <property type="nucleotide sequence ID" value="NZ_JBBEOG010000002.1"/>
</dbReference>
<comment type="caution">
    <text evidence="2">The sequence shown here is derived from an EMBL/GenBank/DDBJ whole genome shotgun (WGS) entry which is preliminary data.</text>
</comment>
<dbReference type="EMBL" id="JBHSLD010000007">
    <property type="protein sequence ID" value="MFC5380645.1"/>
    <property type="molecule type" value="Genomic_DNA"/>
</dbReference>
<keyword evidence="2" id="KW-0560">Oxidoreductase</keyword>
<reference evidence="3" key="1">
    <citation type="journal article" date="2019" name="Int. J. Syst. Evol. Microbiol.">
        <title>The Global Catalogue of Microorganisms (GCM) 10K type strain sequencing project: providing services to taxonomists for standard genome sequencing and annotation.</title>
        <authorList>
            <consortium name="The Broad Institute Genomics Platform"/>
            <consortium name="The Broad Institute Genome Sequencing Center for Infectious Disease"/>
            <person name="Wu L."/>
            <person name="Ma J."/>
        </authorList>
    </citation>
    <scope>NUCLEOTIDE SEQUENCE [LARGE SCALE GENOMIC DNA]</scope>
    <source>
        <strain evidence="3">CCUG 43114</strain>
    </source>
</reference>
<gene>
    <name evidence="2" type="ORF">ACFPJ6_07580</name>
</gene>
<dbReference type="EC" id="1.-.-.-" evidence="2"/>
<dbReference type="InterPro" id="IPR018713">
    <property type="entry name" value="MPAB/Lcp_cat_dom"/>
</dbReference>